<dbReference type="Proteomes" id="UP001295794">
    <property type="component" value="Unassembled WGS sequence"/>
</dbReference>
<dbReference type="GO" id="GO:0046872">
    <property type="term" value="F:metal ion binding"/>
    <property type="evidence" value="ECO:0007669"/>
    <property type="project" value="UniProtKB-KW"/>
</dbReference>
<keyword evidence="9" id="KW-1185">Reference proteome</keyword>
<dbReference type="EMBL" id="CAVNYO010000116">
    <property type="protein sequence ID" value="CAK5267050.1"/>
    <property type="molecule type" value="Genomic_DNA"/>
</dbReference>
<feature type="domain" description="Alcohol dehydrogenase-like C-terminal" evidence="6">
    <location>
        <begin position="261"/>
        <end position="330"/>
    </location>
</feature>
<dbReference type="Pfam" id="PF00107">
    <property type="entry name" value="ADH_zinc_N"/>
    <property type="match status" value="1"/>
</dbReference>
<dbReference type="SUPFAM" id="SSF51735">
    <property type="entry name" value="NAD(P)-binding Rossmann-fold domains"/>
    <property type="match status" value="1"/>
</dbReference>
<accession>A0AAD2H2V4</accession>
<dbReference type="CDD" id="cd08282">
    <property type="entry name" value="PFDH_like"/>
    <property type="match status" value="1"/>
</dbReference>
<dbReference type="InterPro" id="IPR013149">
    <property type="entry name" value="ADH-like_C"/>
</dbReference>
<name>A0AAD2H2V4_9AGAR</name>
<gene>
    <name evidence="8" type="ORF">MYCIT1_LOCUS9248</name>
</gene>
<dbReference type="InterPro" id="IPR013154">
    <property type="entry name" value="ADH-like_N"/>
</dbReference>
<dbReference type="PANTHER" id="PTHR42813:SF3">
    <property type="entry name" value="GLUTATHIONE-INDEPENDENT FORMALDEHYDE DEHYDROGENASE"/>
    <property type="match status" value="1"/>
</dbReference>
<evidence type="ECO:0000256" key="5">
    <source>
        <dbReference type="ARBA" id="ARBA00023027"/>
    </source>
</evidence>
<dbReference type="SUPFAM" id="SSF50129">
    <property type="entry name" value="GroES-like"/>
    <property type="match status" value="1"/>
</dbReference>
<dbReference type="Gene3D" id="3.40.50.720">
    <property type="entry name" value="NAD(P)-binding Rossmann-like Domain"/>
    <property type="match status" value="1"/>
</dbReference>
<dbReference type="Pfam" id="PF08240">
    <property type="entry name" value="ADH_N"/>
    <property type="match status" value="1"/>
</dbReference>
<sequence>MTTSTVYKPCGSATLTSILITHHSLSLEPLWKLMTSGTGKDSQTMRAVVYDKAFEVNVKDVKKPTIEHPEDVIVKITTTCICGSDLHMYEGRTAAEAGMILGHEKCVVVPPFCFRVLIHRSLGIVDQVGSAVTLLKEGDRVVLPFNIGCGRCLNCEEGKTGFCTTVNPGAAGGVYGYVAMGPFSGGQAVGSGQTTDSPILTAPQEYLRVPFADFNALQLPQGSEHEDDFVLLADVWPTGWHGVELSGFKSGESIAVFGAGAVGLMAAYSALLRGASAVYVVDRVPARLHIAQEMGCVPIDFTAGDPADQIVKLRKGKMVDRGVDAVGYQANSHDGKGEQPNAVLDALIRVVRPTGGLGVPGLYLPIAPGSADKNAEHDVTRQNEYRVVTQYITGKFFEKGLSMGSGQCDVKKYNRYLRDLIISGRAKPSFIISHHISLDEAPDAYNKFDKREEGYTKVLIHPSRLRANIPLTVLLQPPMLFISAVLGAIVGANAAAVTSSFIDVGTVRTTAAVISISPLAPAVSSGVITSTAVPSAPTGGYTVLGVYTTCIAVTFDDSAAPAATGGESVASTSTVSGFQTPSLSVLPAPTTTVTGHEITASLVTAPIVSVTASPTTAISSSSTWSTSAVLGNEPVVFTTCLVFLPTATTSAISGSATSSLISVTAVFSTSIELASATTSL</sequence>
<evidence type="ECO:0000259" key="7">
    <source>
        <dbReference type="Pfam" id="PF08240"/>
    </source>
</evidence>
<proteinExistence type="inferred from homology"/>
<protein>
    <submittedName>
        <fullName evidence="8">Uncharacterized protein</fullName>
    </submittedName>
</protein>
<evidence type="ECO:0000313" key="9">
    <source>
        <dbReference type="Proteomes" id="UP001295794"/>
    </source>
</evidence>
<evidence type="ECO:0000259" key="6">
    <source>
        <dbReference type="Pfam" id="PF00107"/>
    </source>
</evidence>
<feature type="domain" description="Alcohol dehydrogenase-like N-terminal" evidence="7">
    <location>
        <begin position="69"/>
        <end position="179"/>
    </location>
</feature>
<dbReference type="Gene3D" id="3.90.180.10">
    <property type="entry name" value="Medium-chain alcohol dehydrogenases, catalytic domain"/>
    <property type="match status" value="2"/>
</dbReference>
<dbReference type="AlphaFoldDB" id="A0AAD2H2V4"/>
<dbReference type="InterPro" id="IPR011032">
    <property type="entry name" value="GroES-like_sf"/>
</dbReference>
<evidence type="ECO:0000256" key="4">
    <source>
        <dbReference type="ARBA" id="ARBA00022833"/>
    </source>
</evidence>
<comment type="similarity">
    <text evidence="2">Belongs to the zinc-containing alcohol dehydrogenase family.</text>
</comment>
<keyword evidence="5" id="KW-0520">NAD</keyword>
<dbReference type="InterPro" id="IPR036291">
    <property type="entry name" value="NAD(P)-bd_dom_sf"/>
</dbReference>
<organism evidence="8 9">
    <name type="scientific">Mycena citricolor</name>
    <dbReference type="NCBI Taxonomy" id="2018698"/>
    <lineage>
        <taxon>Eukaryota</taxon>
        <taxon>Fungi</taxon>
        <taxon>Dikarya</taxon>
        <taxon>Basidiomycota</taxon>
        <taxon>Agaricomycotina</taxon>
        <taxon>Agaricomycetes</taxon>
        <taxon>Agaricomycetidae</taxon>
        <taxon>Agaricales</taxon>
        <taxon>Marasmiineae</taxon>
        <taxon>Mycenaceae</taxon>
        <taxon>Mycena</taxon>
    </lineage>
</organism>
<evidence type="ECO:0000256" key="1">
    <source>
        <dbReference type="ARBA" id="ARBA00001947"/>
    </source>
</evidence>
<evidence type="ECO:0000256" key="2">
    <source>
        <dbReference type="ARBA" id="ARBA00008072"/>
    </source>
</evidence>
<keyword evidence="4" id="KW-0862">Zinc</keyword>
<evidence type="ECO:0000256" key="3">
    <source>
        <dbReference type="ARBA" id="ARBA00022723"/>
    </source>
</evidence>
<evidence type="ECO:0000313" key="8">
    <source>
        <dbReference type="EMBL" id="CAK5267050.1"/>
    </source>
</evidence>
<keyword evidence="3" id="KW-0479">Metal-binding</keyword>
<dbReference type="PANTHER" id="PTHR42813">
    <property type="entry name" value="ZINC-TYPE ALCOHOL DEHYDROGENASE-LIKE"/>
    <property type="match status" value="1"/>
</dbReference>
<comment type="caution">
    <text evidence="8">The sequence shown here is derived from an EMBL/GenBank/DDBJ whole genome shotgun (WGS) entry which is preliminary data.</text>
</comment>
<comment type="cofactor">
    <cofactor evidence="1">
        <name>Zn(2+)</name>
        <dbReference type="ChEBI" id="CHEBI:29105"/>
    </cofactor>
</comment>
<reference evidence="8" key="1">
    <citation type="submission" date="2023-11" db="EMBL/GenBank/DDBJ databases">
        <authorList>
            <person name="De Vega J J."/>
            <person name="De Vega J J."/>
        </authorList>
    </citation>
    <scope>NUCLEOTIDE SEQUENCE</scope>
</reference>